<dbReference type="NCBIfam" id="TIGR03168">
    <property type="entry name" value="1-PFK"/>
    <property type="match status" value="1"/>
</dbReference>
<name>A0A7X0HRM1_9BACI</name>
<dbReference type="CDD" id="cd01164">
    <property type="entry name" value="FruK_PfkB_like"/>
    <property type="match status" value="1"/>
</dbReference>
<evidence type="ECO:0000256" key="3">
    <source>
        <dbReference type="ARBA" id="ARBA00013596"/>
    </source>
</evidence>
<dbReference type="PROSITE" id="PS00584">
    <property type="entry name" value="PFKB_KINASES_2"/>
    <property type="match status" value="1"/>
</dbReference>
<dbReference type="Pfam" id="PF00294">
    <property type="entry name" value="PfkB"/>
    <property type="match status" value="1"/>
</dbReference>
<dbReference type="PANTHER" id="PTHR46566">
    <property type="entry name" value="1-PHOSPHOFRUCTOKINASE-RELATED"/>
    <property type="match status" value="1"/>
</dbReference>
<dbReference type="EC" id="2.7.1.56" evidence="2 11"/>
<evidence type="ECO:0000256" key="6">
    <source>
        <dbReference type="ARBA" id="ARBA00022777"/>
    </source>
</evidence>
<dbReference type="GO" id="GO:0005829">
    <property type="term" value="C:cytosol"/>
    <property type="evidence" value="ECO:0007669"/>
    <property type="project" value="TreeGrafter"/>
</dbReference>
<dbReference type="SUPFAM" id="SSF53613">
    <property type="entry name" value="Ribokinase-like"/>
    <property type="match status" value="1"/>
</dbReference>
<dbReference type="InterPro" id="IPR029056">
    <property type="entry name" value="Ribokinase-like"/>
</dbReference>
<dbReference type="InterPro" id="IPR011611">
    <property type="entry name" value="PfkB_dom"/>
</dbReference>
<dbReference type="GO" id="GO:0008662">
    <property type="term" value="F:1-phosphofructokinase activity"/>
    <property type="evidence" value="ECO:0007669"/>
    <property type="project" value="UniProtKB-UniRule"/>
</dbReference>
<dbReference type="GO" id="GO:0044281">
    <property type="term" value="P:small molecule metabolic process"/>
    <property type="evidence" value="ECO:0007669"/>
    <property type="project" value="UniProtKB-ARBA"/>
</dbReference>
<evidence type="ECO:0000313" key="14">
    <source>
        <dbReference type="Proteomes" id="UP000531594"/>
    </source>
</evidence>
<proteinExistence type="inferred from homology"/>
<evidence type="ECO:0000256" key="11">
    <source>
        <dbReference type="RuleBase" id="RU369061"/>
    </source>
</evidence>
<evidence type="ECO:0000256" key="8">
    <source>
        <dbReference type="ARBA" id="ARBA00032802"/>
    </source>
</evidence>
<dbReference type="GO" id="GO:0016052">
    <property type="term" value="P:carbohydrate catabolic process"/>
    <property type="evidence" value="ECO:0007669"/>
    <property type="project" value="UniProtKB-ARBA"/>
</dbReference>
<evidence type="ECO:0000256" key="4">
    <source>
        <dbReference type="ARBA" id="ARBA00022679"/>
    </source>
</evidence>
<evidence type="ECO:0000256" key="5">
    <source>
        <dbReference type="ARBA" id="ARBA00022741"/>
    </source>
</evidence>
<dbReference type="RefSeq" id="WP_184523308.1">
    <property type="nucleotide sequence ID" value="NZ_JACHGK010000002.1"/>
</dbReference>
<dbReference type="GO" id="GO:0005524">
    <property type="term" value="F:ATP binding"/>
    <property type="evidence" value="ECO:0007669"/>
    <property type="project" value="UniProtKB-UniRule"/>
</dbReference>
<dbReference type="EMBL" id="JACHGK010000002">
    <property type="protein sequence ID" value="MBB6444335.1"/>
    <property type="molecule type" value="Genomic_DNA"/>
</dbReference>
<evidence type="ECO:0000313" key="13">
    <source>
        <dbReference type="EMBL" id="MBB6444335.1"/>
    </source>
</evidence>
<dbReference type="PANTHER" id="PTHR46566:SF1">
    <property type="entry name" value="1-PHOSPHOFRUCTOKINASE"/>
    <property type="match status" value="1"/>
</dbReference>
<protein>
    <recommendedName>
        <fullName evidence="3 11">1-phosphofructokinase</fullName>
        <shortName evidence="11">Fru1PK</shortName>
        <ecNumber evidence="2 11">2.7.1.56</ecNumber>
    </recommendedName>
    <alternativeName>
        <fullName evidence="8 11">Fructose 1-phosphate kinase</fullName>
    </alternativeName>
</protein>
<evidence type="ECO:0000256" key="2">
    <source>
        <dbReference type="ARBA" id="ARBA00012131"/>
    </source>
</evidence>
<keyword evidence="5 11" id="KW-0547">Nucleotide-binding</keyword>
<keyword evidence="14" id="KW-1185">Reference proteome</keyword>
<keyword evidence="6 11" id="KW-0418">Kinase</keyword>
<dbReference type="InterPro" id="IPR002173">
    <property type="entry name" value="Carboh/pur_kinase_PfkB_CS"/>
</dbReference>
<sequence length="305" mass="33095">MIYTLTLNPSLDYIVELEEVILGSLNRTQTEAKFPGGKGINVSQVLKRLDVDSMALGFAGGFTGDYIESFLTDLNIKTDFVKVNEDTRINIKLKSGQETEINAKGPSISKENFESLRQRVKRLTGEDTLVLAGSIPSSMPQNTYESLVKIGRKNGTRMVVDAEGEILGNLLPYKPFLIKPNHHELGQLFHTQISTCDEVILYGKELVNRGAENVIVSLADKGAVFINKEMVIIASVPKGIVKSSVGAGDSMAAGFLAALEKGKSCEEAFRYSVAAGSATAFSIGLCTKEKIESILEQVTLDKKAI</sequence>
<evidence type="ECO:0000256" key="7">
    <source>
        <dbReference type="ARBA" id="ARBA00022840"/>
    </source>
</evidence>
<dbReference type="Gene3D" id="3.40.1190.20">
    <property type="match status" value="1"/>
</dbReference>
<dbReference type="PIRSF" id="PIRSF000535">
    <property type="entry name" value="1PFK/6PFK/LacC"/>
    <property type="match status" value="1"/>
</dbReference>
<feature type="domain" description="Carbohydrate kinase PfkB" evidence="12">
    <location>
        <begin position="11"/>
        <end position="287"/>
    </location>
</feature>
<dbReference type="InterPro" id="IPR022463">
    <property type="entry name" value="1-PFruKinase"/>
</dbReference>
<comment type="catalytic activity">
    <reaction evidence="9 11">
        <text>beta-D-fructose 1-phosphate + ATP = beta-D-fructose 1,6-bisphosphate + ADP + H(+)</text>
        <dbReference type="Rhea" id="RHEA:14213"/>
        <dbReference type="ChEBI" id="CHEBI:15378"/>
        <dbReference type="ChEBI" id="CHEBI:30616"/>
        <dbReference type="ChEBI" id="CHEBI:32966"/>
        <dbReference type="ChEBI" id="CHEBI:138881"/>
        <dbReference type="ChEBI" id="CHEBI:456216"/>
        <dbReference type="EC" id="2.7.1.56"/>
    </reaction>
</comment>
<evidence type="ECO:0000259" key="12">
    <source>
        <dbReference type="Pfam" id="PF00294"/>
    </source>
</evidence>
<dbReference type="Proteomes" id="UP000531594">
    <property type="component" value="Unassembled WGS sequence"/>
</dbReference>
<accession>A0A7X0HRM1</accession>
<keyword evidence="4 10" id="KW-0808">Transferase</keyword>
<gene>
    <name evidence="13" type="ORF">HNR53_000943</name>
</gene>
<dbReference type="AlphaFoldDB" id="A0A7X0HRM1"/>
<evidence type="ECO:0000256" key="1">
    <source>
        <dbReference type="ARBA" id="ARBA00010688"/>
    </source>
</evidence>
<comment type="caution">
    <text evidence="13">The sequence shown here is derived from an EMBL/GenBank/DDBJ whole genome shotgun (WGS) entry which is preliminary data.</text>
</comment>
<keyword evidence="7 11" id="KW-0067">ATP-binding</keyword>
<reference evidence="13 14" key="1">
    <citation type="submission" date="2020-08" db="EMBL/GenBank/DDBJ databases">
        <title>Genomic Encyclopedia of Type Strains, Phase IV (KMG-IV): sequencing the most valuable type-strain genomes for metagenomic binning, comparative biology and taxonomic classification.</title>
        <authorList>
            <person name="Goeker M."/>
        </authorList>
    </citation>
    <scope>NUCLEOTIDE SEQUENCE [LARGE SCALE GENOMIC DNA]</scope>
    <source>
        <strain evidence="13 14">DSM 5391</strain>
    </source>
</reference>
<comment type="function">
    <text evidence="11">Catalyzes the ATP-dependent phosphorylation of fructose-l-phosphate to fructose-l,6-bisphosphate.</text>
</comment>
<dbReference type="FunFam" id="3.40.1190.20:FF:000001">
    <property type="entry name" value="Phosphofructokinase"/>
    <property type="match status" value="1"/>
</dbReference>
<evidence type="ECO:0000256" key="9">
    <source>
        <dbReference type="ARBA" id="ARBA00047745"/>
    </source>
</evidence>
<organism evidence="13 14">
    <name type="scientific">Bacillus benzoevorans</name>
    <dbReference type="NCBI Taxonomy" id="1456"/>
    <lineage>
        <taxon>Bacteria</taxon>
        <taxon>Bacillati</taxon>
        <taxon>Bacillota</taxon>
        <taxon>Bacilli</taxon>
        <taxon>Bacillales</taxon>
        <taxon>Bacillaceae</taxon>
        <taxon>Bacillus</taxon>
    </lineage>
</organism>
<evidence type="ECO:0000256" key="10">
    <source>
        <dbReference type="PIRNR" id="PIRNR000535"/>
    </source>
</evidence>
<dbReference type="NCBIfam" id="TIGR03828">
    <property type="entry name" value="pfkB"/>
    <property type="match status" value="1"/>
</dbReference>
<comment type="similarity">
    <text evidence="1 11">Belongs to the carbohydrate kinase PfkB family.</text>
</comment>
<dbReference type="InterPro" id="IPR017583">
    <property type="entry name" value="Tagatose/fructose_Pkinase"/>
</dbReference>